<name>A0ABN8MM52_9CNID</name>
<evidence type="ECO:0000256" key="10">
    <source>
        <dbReference type="SAM" id="Coils"/>
    </source>
</evidence>
<keyword evidence="6" id="KW-0735">Signal-anchor</keyword>
<dbReference type="Proteomes" id="UP001159427">
    <property type="component" value="Unassembled WGS sequence"/>
</dbReference>
<dbReference type="InterPro" id="IPR002659">
    <property type="entry name" value="Glyco_trans_31"/>
</dbReference>
<keyword evidence="10" id="KW-0175">Coiled coil</keyword>
<evidence type="ECO:0000256" key="5">
    <source>
        <dbReference type="ARBA" id="ARBA00022692"/>
    </source>
</evidence>
<keyword evidence="5 11" id="KW-0812">Transmembrane</keyword>
<evidence type="ECO:0000313" key="12">
    <source>
        <dbReference type="EMBL" id="CAH3030628.1"/>
    </source>
</evidence>
<accession>A0ABN8MM52</accession>
<keyword evidence="4" id="KW-0808">Transferase</keyword>
<evidence type="ECO:0000256" key="1">
    <source>
        <dbReference type="ARBA" id="ARBA00004323"/>
    </source>
</evidence>
<feature type="transmembrane region" description="Helical" evidence="11">
    <location>
        <begin position="12"/>
        <end position="34"/>
    </location>
</feature>
<evidence type="ECO:0000256" key="4">
    <source>
        <dbReference type="ARBA" id="ARBA00022679"/>
    </source>
</evidence>
<reference evidence="12 13" key="1">
    <citation type="submission" date="2022-05" db="EMBL/GenBank/DDBJ databases">
        <authorList>
            <consortium name="Genoscope - CEA"/>
            <person name="William W."/>
        </authorList>
    </citation>
    <scope>NUCLEOTIDE SEQUENCE [LARGE SCALE GENOMIC DNA]</scope>
</reference>
<dbReference type="Pfam" id="PF01762">
    <property type="entry name" value="Galactosyl_T"/>
    <property type="match status" value="2"/>
</dbReference>
<feature type="coiled-coil region" evidence="10">
    <location>
        <begin position="66"/>
        <end position="93"/>
    </location>
</feature>
<comment type="caution">
    <text evidence="12">The sequence shown here is derived from an EMBL/GenBank/DDBJ whole genome shotgun (WGS) entry which is preliminary data.</text>
</comment>
<dbReference type="EMBL" id="CALNXI010000645">
    <property type="protein sequence ID" value="CAH3030628.1"/>
    <property type="molecule type" value="Genomic_DNA"/>
</dbReference>
<proteinExistence type="inferred from homology"/>
<evidence type="ECO:0000256" key="7">
    <source>
        <dbReference type="ARBA" id="ARBA00022989"/>
    </source>
</evidence>
<sequence>MSFYFPKRLRSLRSLVSFLFVGLLYIVYSVFFPYHGNEERVYFGHNLTRNALYFQANTGQHLSLLANHFKQLVEQYENERTNMEKSLDREAKITLLNNQTKLASGGSGEVFKQSVVCGSSDIFLLIQVHSSPNNFMKRHAIRLSWGNLEHFIGHRQGVIVRRVWKTVFIVGKSLDPTTDRLVVQEATIYKDIVIGTFEDTFRNLYKKMIWGLTWPMEENCSTSYILKTDEDCFVNIGNILNWLDRYHIITNGTQPIYAGRRQDNMPVVRDKENRYYLSEEEFPEEEFYPYASGGGYVFSGTLLPLLSNVSKTAPLFPNEDALFGSLMRRIGVEPTDNTKIIPLVYCELHSSPENFMNRLAIRLSWGNMKHFIGQGNFPKRSWKIVFLVGRSSDPKTNFLVTREAAIHKDTVMGKFNDTFRNLYKKMILSISWPLEEKCSASYILKTDEDCFVNIRNLLNLLDRYHITNGTQPIYAGRRQDDMPVIRDIEDRYYVSEKEFPEPYFYPYVSGGGYVFSGILLPLLVNVSKTAPLFPNEDALLGSLMHRIGVEPADHVKFIPFIFCEGNSRDELIETQMCALSRQIIVHGVEGQQQLKIHFYNALLNSLPSLCSLQDRYENIRDKCGRLQE</sequence>
<comment type="similarity">
    <text evidence="2">Belongs to the glycosyltransferase 31 family.</text>
</comment>
<dbReference type="PANTHER" id="PTHR11214:SF376">
    <property type="entry name" value="HEXOSYLTRANSFERASE"/>
    <property type="match status" value="1"/>
</dbReference>
<dbReference type="Gene3D" id="3.90.550.50">
    <property type="match status" value="2"/>
</dbReference>
<evidence type="ECO:0000256" key="2">
    <source>
        <dbReference type="ARBA" id="ARBA00008661"/>
    </source>
</evidence>
<keyword evidence="7 11" id="KW-1133">Transmembrane helix</keyword>
<evidence type="ECO:0000256" key="3">
    <source>
        <dbReference type="ARBA" id="ARBA00022676"/>
    </source>
</evidence>
<evidence type="ECO:0000256" key="8">
    <source>
        <dbReference type="ARBA" id="ARBA00023034"/>
    </source>
</evidence>
<keyword evidence="3" id="KW-0328">Glycosyltransferase</keyword>
<keyword evidence="8" id="KW-0333">Golgi apparatus</keyword>
<keyword evidence="9 11" id="KW-0472">Membrane</keyword>
<evidence type="ECO:0000256" key="6">
    <source>
        <dbReference type="ARBA" id="ARBA00022968"/>
    </source>
</evidence>
<evidence type="ECO:0000256" key="9">
    <source>
        <dbReference type="ARBA" id="ARBA00023136"/>
    </source>
</evidence>
<comment type="subcellular location">
    <subcellularLocation>
        <location evidence="1">Golgi apparatus membrane</location>
        <topology evidence="1">Single-pass type II membrane protein</topology>
    </subcellularLocation>
</comment>
<protein>
    <submittedName>
        <fullName evidence="12">Uncharacterized protein</fullName>
    </submittedName>
</protein>
<evidence type="ECO:0000256" key="11">
    <source>
        <dbReference type="SAM" id="Phobius"/>
    </source>
</evidence>
<keyword evidence="13" id="KW-1185">Reference proteome</keyword>
<gene>
    <name evidence="12" type="ORF">PEVE_00038286</name>
</gene>
<evidence type="ECO:0000313" key="13">
    <source>
        <dbReference type="Proteomes" id="UP001159427"/>
    </source>
</evidence>
<organism evidence="12 13">
    <name type="scientific">Porites evermanni</name>
    <dbReference type="NCBI Taxonomy" id="104178"/>
    <lineage>
        <taxon>Eukaryota</taxon>
        <taxon>Metazoa</taxon>
        <taxon>Cnidaria</taxon>
        <taxon>Anthozoa</taxon>
        <taxon>Hexacorallia</taxon>
        <taxon>Scleractinia</taxon>
        <taxon>Fungiina</taxon>
        <taxon>Poritidae</taxon>
        <taxon>Porites</taxon>
    </lineage>
</organism>
<dbReference type="PANTHER" id="PTHR11214">
    <property type="entry name" value="BETA-1,3-N-ACETYLGLUCOSAMINYLTRANSFERASE"/>
    <property type="match status" value="1"/>
</dbReference>